<dbReference type="PANTHER" id="PTHR42964">
    <property type="entry name" value="ENOYL-COA HYDRATASE"/>
    <property type="match status" value="1"/>
</dbReference>
<dbReference type="InterPro" id="IPR051683">
    <property type="entry name" value="Enoyl-CoA_Hydratase/Isomerase"/>
</dbReference>
<dbReference type="InterPro" id="IPR029045">
    <property type="entry name" value="ClpP/crotonase-like_dom_sf"/>
</dbReference>
<evidence type="ECO:0000256" key="1">
    <source>
        <dbReference type="ARBA" id="ARBA00005254"/>
    </source>
</evidence>
<name>A0A1Y5FDQ7_9BACT</name>
<protein>
    <submittedName>
        <fullName evidence="2">Enoyl-CoA hydratase</fullName>
    </submittedName>
</protein>
<sequence>MSNLIEYILEDNGLATLSLNREEIHNAFNDELIKDLTNKFKEMETDDAVKVVVLTGKGKSFCAGADLNWMKSMVNYSEAENIADSQKLSDLFETINEFSKPVIGKVNGAALGGGAGLVAVCDYVIASEGAKFGFTEVLLGLVPAVISPYVIAKIGESNARATFLTGERFDVTRAKELGLVHQICLDRHFHGDCDKLVERFLRAAPGAQKSAKSLVSNVLRLKNSSYQEISKYTCETIAKRRVSAEGQEGMSALLEKRRPNWSSLKDK</sequence>
<comment type="caution">
    <text evidence="2">The sequence shown here is derived from an EMBL/GenBank/DDBJ whole genome shotgun (WGS) entry which is preliminary data.</text>
</comment>
<dbReference type="Pfam" id="PF00378">
    <property type="entry name" value="ECH_1"/>
    <property type="match status" value="1"/>
</dbReference>
<dbReference type="Gene3D" id="1.10.12.10">
    <property type="entry name" value="Lyase 2-enoyl-coa Hydratase, Chain A, domain 2"/>
    <property type="match status" value="1"/>
</dbReference>
<dbReference type="AlphaFoldDB" id="A0A1Y5FDQ7"/>
<organism evidence="2 3">
    <name type="scientific">Halobacteriovorax marinus</name>
    <dbReference type="NCBI Taxonomy" id="97084"/>
    <lineage>
        <taxon>Bacteria</taxon>
        <taxon>Pseudomonadati</taxon>
        <taxon>Bdellovibrionota</taxon>
        <taxon>Bacteriovoracia</taxon>
        <taxon>Bacteriovoracales</taxon>
        <taxon>Halobacteriovoraceae</taxon>
        <taxon>Halobacteriovorax</taxon>
    </lineage>
</organism>
<dbReference type="InterPro" id="IPR001753">
    <property type="entry name" value="Enoyl-CoA_hydra/iso"/>
</dbReference>
<dbReference type="InterPro" id="IPR014748">
    <property type="entry name" value="Enoyl-CoA_hydra_C"/>
</dbReference>
<dbReference type="PANTHER" id="PTHR42964:SF1">
    <property type="entry name" value="POLYKETIDE BIOSYNTHESIS ENOYL-COA HYDRATASE PKSH-RELATED"/>
    <property type="match status" value="1"/>
</dbReference>
<proteinExistence type="inferred from homology"/>
<accession>A0A1Y5FDQ7</accession>
<dbReference type="GO" id="GO:0003824">
    <property type="term" value="F:catalytic activity"/>
    <property type="evidence" value="ECO:0007669"/>
    <property type="project" value="UniProtKB-ARBA"/>
</dbReference>
<dbReference type="Proteomes" id="UP000196531">
    <property type="component" value="Unassembled WGS sequence"/>
</dbReference>
<gene>
    <name evidence="2" type="ORF">A9Q84_06500</name>
</gene>
<reference evidence="3" key="1">
    <citation type="journal article" date="2017" name="Proc. Natl. Acad. Sci. U.S.A.">
        <title>Simulation of Deepwater Horizon oil plume reveals substrate specialization within a complex community of hydrocarbon-degraders.</title>
        <authorList>
            <person name="Hu P."/>
            <person name="Dubinsky E.A."/>
            <person name="Probst A.J."/>
            <person name="Wang J."/>
            <person name="Sieber C.M.K."/>
            <person name="Tom L.M."/>
            <person name="Gardinali P."/>
            <person name="Banfield J.F."/>
            <person name="Atlas R.M."/>
            <person name="Andersen G.L."/>
        </authorList>
    </citation>
    <scope>NUCLEOTIDE SEQUENCE [LARGE SCALE GENOMIC DNA]</scope>
</reference>
<dbReference type="CDD" id="cd06558">
    <property type="entry name" value="crotonase-like"/>
    <property type="match status" value="1"/>
</dbReference>
<dbReference type="SUPFAM" id="SSF52096">
    <property type="entry name" value="ClpP/crotonase"/>
    <property type="match status" value="1"/>
</dbReference>
<comment type="similarity">
    <text evidence="1">Belongs to the enoyl-CoA hydratase/isomerase family.</text>
</comment>
<evidence type="ECO:0000313" key="2">
    <source>
        <dbReference type="EMBL" id="OUR97844.1"/>
    </source>
</evidence>
<evidence type="ECO:0000313" key="3">
    <source>
        <dbReference type="Proteomes" id="UP000196531"/>
    </source>
</evidence>
<dbReference type="Gene3D" id="3.90.226.10">
    <property type="entry name" value="2-enoyl-CoA Hydratase, Chain A, domain 1"/>
    <property type="match status" value="1"/>
</dbReference>
<dbReference type="EMBL" id="MAAO01000005">
    <property type="protein sequence ID" value="OUR97844.1"/>
    <property type="molecule type" value="Genomic_DNA"/>
</dbReference>